<protein>
    <submittedName>
        <fullName evidence="1">Uncharacterized protein</fullName>
    </submittedName>
</protein>
<dbReference type="EMBL" id="SLWN01000020">
    <property type="protein sequence ID" value="TCO16554.1"/>
    <property type="molecule type" value="Genomic_DNA"/>
</dbReference>
<reference evidence="1 2" key="1">
    <citation type="journal article" date="2015" name="Stand. Genomic Sci.">
        <title>Genomic Encyclopedia of Bacterial and Archaeal Type Strains, Phase III: the genomes of soil and plant-associated and newly described type strains.</title>
        <authorList>
            <person name="Whitman W.B."/>
            <person name="Woyke T."/>
            <person name="Klenk H.P."/>
            <person name="Zhou Y."/>
            <person name="Lilburn T.G."/>
            <person name="Beck B.J."/>
            <person name="De Vos P."/>
            <person name="Vandamme P."/>
            <person name="Eisen J.A."/>
            <person name="Garrity G."/>
            <person name="Hugenholtz P."/>
            <person name="Kyrpides N.C."/>
        </authorList>
    </citation>
    <scope>NUCLEOTIDE SEQUENCE [LARGE SCALE GENOMIC DNA]</scope>
    <source>
        <strain evidence="1 2">VKM Ac-2572</strain>
    </source>
</reference>
<dbReference type="Proteomes" id="UP000294508">
    <property type="component" value="Unassembled WGS sequence"/>
</dbReference>
<keyword evidence="2" id="KW-1185">Reference proteome</keyword>
<dbReference type="AlphaFoldDB" id="A0A4R2H179"/>
<organism evidence="1 2">
    <name type="scientific">Kribbella steppae</name>
    <dbReference type="NCBI Taxonomy" id="2512223"/>
    <lineage>
        <taxon>Bacteria</taxon>
        <taxon>Bacillati</taxon>
        <taxon>Actinomycetota</taxon>
        <taxon>Actinomycetes</taxon>
        <taxon>Propionibacteriales</taxon>
        <taxon>Kribbellaceae</taxon>
        <taxon>Kribbella</taxon>
    </lineage>
</organism>
<gene>
    <name evidence="1" type="ORF">EV652_12047</name>
</gene>
<evidence type="ECO:0000313" key="2">
    <source>
        <dbReference type="Proteomes" id="UP000294508"/>
    </source>
</evidence>
<evidence type="ECO:0000313" key="1">
    <source>
        <dbReference type="EMBL" id="TCO16554.1"/>
    </source>
</evidence>
<accession>A0A4R2H179</accession>
<comment type="caution">
    <text evidence="1">The sequence shown here is derived from an EMBL/GenBank/DDBJ whole genome shotgun (WGS) entry which is preliminary data.</text>
</comment>
<name>A0A4R2H179_9ACTN</name>
<proteinExistence type="predicted"/>
<sequence length="68" mass="7246">MAGGLGEELCADQWVLVRSGDPGLLPAVVKWLDPEVFVAEGGQFVQFVQLSVALGRDELAPVAHRSTL</sequence>